<accession>A0A1L9NXR6</accession>
<dbReference type="InterPro" id="IPR011008">
    <property type="entry name" value="Dimeric_a/b-barrel"/>
</dbReference>
<gene>
    <name evidence="2" type="ORF">PFRI_17080</name>
</gene>
<dbReference type="PROSITE" id="PS51502">
    <property type="entry name" value="S_R_A_B_BARREL"/>
    <property type="match status" value="1"/>
</dbReference>
<evidence type="ECO:0000259" key="1">
    <source>
        <dbReference type="PROSITE" id="PS51502"/>
    </source>
</evidence>
<comment type="caution">
    <text evidence="2">The sequence shown here is derived from an EMBL/GenBank/DDBJ whole genome shotgun (WGS) entry which is preliminary data.</text>
</comment>
<proteinExistence type="predicted"/>
<dbReference type="InterPro" id="IPR013097">
    <property type="entry name" value="Dabb"/>
</dbReference>
<feature type="domain" description="Stress-response A/B barrel" evidence="1">
    <location>
        <begin position="2"/>
        <end position="100"/>
    </location>
</feature>
<dbReference type="STRING" id="696762.PFRI_17080"/>
<dbReference type="Gene3D" id="3.30.70.100">
    <property type="match status" value="1"/>
</dbReference>
<dbReference type="OrthoDB" id="9816070at2"/>
<dbReference type="SMART" id="SM00886">
    <property type="entry name" value="Dabb"/>
    <property type="match status" value="1"/>
</dbReference>
<name>A0A1L9NXR6_9RHOB</name>
<organism evidence="2 3">
    <name type="scientific">Planktotalea frisia</name>
    <dbReference type="NCBI Taxonomy" id="696762"/>
    <lineage>
        <taxon>Bacteria</taxon>
        <taxon>Pseudomonadati</taxon>
        <taxon>Pseudomonadota</taxon>
        <taxon>Alphaproteobacteria</taxon>
        <taxon>Rhodobacterales</taxon>
        <taxon>Paracoccaceae</taxon>
        <taxon>Planktotalea</taxon>
    </lineage>
</organism>
<keyword evidence="3" id="KW-1185">Reference proteome</keyword>
<protein>
    <submittedName>
        <fullName evidence="2">Stress responsive A/B barrel domain protein</fullName>
    </submittedName>
</protein>
<evidence type="ECO:0000313" key="2">
    <source>
        <dbReference type="EMBL" id="OJI94088.1"/>
    </source>
</evidence>
<dbReference type="EMBL" id="MLCB01000121">
    <property type="protein sequence ID" value="OJI94088.1"/>
    <property type="molecule type" value="Genomic_DNA"/>
</dbReference>
<dbReference type="RefSeq" id="WP_072630286.1">
    <property type="nucleotide sequence ID" value="NZ_MLCB01000121.1"/>
</dbReference>
<dbReference type="Proteomes" id="UP000184514">
    <property type="component" value="Unassembled WGS sequence"/>
</dbReference>
<sequence>MILHAVYCSVLSEIERNEVTALFQQLEALCERLEGALSFESGPNRDFEQKSKIYSDGFIIRFENADALKRYAEHPTHKELGAQLCTFCDGGADGIIVFDLEV</sequence>
<evidence type="ECO:0000313" key="3">
    <source>
        <dbReference type="Proteomes" id="UP000184514"/>
    </source>
</evidence>
<dbReference type="SUPFAM" id="SSF54909">
    <property type="entry name" value="Dimeric alpha+beta barrel"/>
    <property type="match status" value="1"/>
</dbReference>
<dbReference type="Pfam" id="PF07876">
    <property type="entry name" value="Dabb"/>
    <property type="match status" value="1"/>
</dbReference>
<dbReference type="AlphaFoldDB" id="A0A1L9NXR6"/>
<reference evidence="2 3" key="1">
    <citation type="submission" date="2016-10" db="EMBL/GenBank/DDBJ databases">
        <title>Genome sequence of Planktotalea frisia SH6-1.</title>
        <authorList>
            <person name="Poehlein A."/>
            <person name="Bakenhus I."/>
            <person name="Voget S."/>
            <person name="Brinkhoff T."/>
            <person name="Simon M."/>
        </authorList>
    </citation>
    <scope>NUCLEOTIDE SEQUENCE [LARGE SCALE GENOMIC DNA]</scope>
    <source>
        <strain evidence="2 3">SH6-1</strain>
    </source>
</reference>